<keyword evidence="1" id="KW-1133">Transmembrane helix</keyword>
<evidence type="ECO:0000313" key="3">
    <source>
        <dbReference type="Proteomes" id="UP000248597"/>
    </source>
</evidence>
<gene>
    <name evidence="2" type="ORF">DI569_03070</name>
</gene>
<evidence type="ECO:0000313" key="2">
    <source>
        <dbReference type="EMBL" id="PZQ24002.1"/>
    </source>
</evidence>
<feature type="transmembrane region" description="Helical" evidence="1">
    <location>
        <begin position="112"/>
        <end position="136"/>
    </location>
</feature>
<feature type="transmembrane region" description="Helical" evidence="1">
    <location>
        <begin position="44"/>
        <end position="64"/>
    </location>
</feature>
<dbReference type="AlphaFoldDB" id="A0A2W5L3W6"/>
<dbReference type="Proteomes" id="UP000248597">
    <property type="component" value="Unassembled WGS sequence"/>
</dbReference>
<name>A0A2W5L3W6_SPHMC</name>
<evidence type="ECO:0000256" key="1">
    <source>
        <dbReference type="SAM" id="Phobius"/>
    </source>
</evidence>
<protein>
    <submittedName>
        <fullName evidence="2">Uncharacterized protein</fullName>
    </submittedName>
</protein>
<accession>A0A2W5L3W6</accession>
<reference evidence="2 3" key="1">
    <citation type="submission" date="2017-08" db="EMBL/GenBank/DDBJ databases">
        <title>Infants hospitalized years apart are colonized by the same room-sourced microbial strains.</title>
        <authorList>
            <person name="Brooks B."/>
            <person name="Olm M.R."/>
            <person name="Firek B.A."/>
            <person name="Baker R."/>
            <person name="Thomas B.C."/>
            <person name="Morowitz M.J."/>
            <person name="Banfield J.F."/>
        </authorList>
    </citation>
    <scope>NUCLEOTIDE SEQUENCE [LARGE SCALE GENOMIC DNA]</scope>
    <source>
        <strain evidence="2">S2_005_003_R2_47</strain>
    </source>
</reference>
<proteinExistence type="predicted"/>
<sequence>MSFREKIHWVAFVTMTLAFGWYFLRYPWQIADGRAGLAATAGMLVPVTIAIIAAMTVATALLAIRSPADVDLTEDERDRMFHRRGTHLAYYPLVLGVWATIVLIFWGAQPGLLLNLLLAAVVCAELVRIGSQILFYRRGY</sequence>
<comment type="caution">
    <text evidence="2">The sequence shown here is derived from an EMBL/GenBank/DDBJ whole genome shotgun (WGS) entry which is preliminary data.</text>
</comment>
<keyword evidence="1" id="KW-0812">Transmembrane</keyword>
<keyword evidence="1" id="KW-0472">Membrane</keyword>
<dbReference type="EMBL" id="QFPJ01000004">
    <property type="protein sequence ID" value="PZQ24002.1"/>
    <property type="molecule type" value="Genomic_DNA"/>
</dbReference>
<feature type="transmembrane region" description="Helical" evidence="1">
    <location>
        <begin position="85"/>
        <end position="106"/>
    </location>
</feature>
<feature type="transmembrane region" description="Helical" evidence="1">
    <location>
        <begin position="7"/>
        <end position="24"/>
    </location>
</feature>
<organism evidence="2 3">
    <name type="scientific">Sphingopyxis macrogoltabida</name>
    <name type="common">Sphingomonas macrogoltabidus</name>
    <dbReference type="NCBI Taxonomy" id="33050"/>
    <lineage>
        <taxon>Bacteria</taxon>
        <taxon>Pseudomonadati</taxon>
        <taxon>Pseudomonadota</taxon>
        <taxon>Alphaproteobacteria</taxon>
        <taxon>Sphingomonadales</taxon>
        <taxon>Sphingomonadaceae</taxon>
        <taxon>Sphingopyxis</taxon>
    </lineage>
</organism>